<reference evidence="3" key="1">
    <citation type="submission" date="2017-11" db="EMBL/GenBank/DDBJ databases">
        <authorList>
            <person name="Watanabe M."/>
            <person name="Kojima H."/>
        </authorList>
    </citation>
    <scope>NUCLEOTIDE SEQUENCE [LARGE SCALE GENOMIC DNA]</scope>
    <source>
        <strain evidence="3">Tokyo 01</strain>
    </source>
</reference>
<feature type="compositionally biased region" description="Polar residues" evidence="1">
    <location>
        <begin position="409"/>
        <end position="427"/>
    </location>
</feature>
<dbReference type="Proteomes" id="UP000288096">
    <property type="component" value="Unassembled WGS sequence"/>
</dbReference>
<feature type="region of interest" description="Disordered" evidence="1">
    <location>
        <begin position="404"/>
        <end position="427"/>
    </location>
</feature>
<dbReference type="EMBL" id="BEXT01000001">
    <property type="protein sequence ID" value="GBC62496.1"/>
    <property type="molecule type" value="Genomic_DNA"/>
</dbReference>
<gene>
    <name evidence="2" type="ORF">DENIS_3468</name>
</gene>
<proteinExistence type="predicted"/>
<dbReference type="RefSeq" id="WP_124329662.1">
    <property type="nucleotide sequence ID" value="NZ_BEXT01000001.1"/>
</dbReference>
<accession>A0A401FZX6</accession>
<evidence type="ECO:0000313" key="2">
    <source>
        <dbReference type="EMBL" id="GBC62496.1"/>
    </source>
</evidence>
<dbReference type="OrthoDB" id="9797300at2"/>
<sequence length="500" mass="55054">MSGIWLDSHTFHNFSDAPGRSTLLSEIATREAAGADLIGYIGLLPDPDPILRKRGDSAAILEELTSDDQVCMAIQNRKLGTLLRRHFQFLPGAAPDSEPTAGAKALAENLQADLKHINLYDLISEVLDAPYFGFAPAELLWEPDNGRLRLKNIVVKPRAWFGFGEDNDLRFLRMGALYGDPVPDHKFVLARHFPTYENPYGLRLLSRCLWPVAFKRGGIRFWTEFIEKFGAPWVVGQAHQGATEKDRNRMLSDLTAMVRTACAVISAGSDVEIHEPSGKSGDLHLRYCDTWNAAISKVLMGQTLTSELYGQGSRAASETHFSVLENYRDADAHIVASFFDSVALEYGAVTAPDEIPPRWDWNDPDDQGQTAELTKSLTESGVTFRKTYFMRRFDLADDEFDIGAESDRGSGTSETALSSPASGFTPDQQALEDMADALMPEAREAAAQITDAIRAACEAAESYEELEALLADVLGTGSGTLPELMERAMIAARMWGEYNG</sequence>
<comment type="caution">
    <text evidence="2">The sequence shown here is derived from an EMBL/GenBank/DDBJ whole genome shotgun (WGS) entry which is preliminary data.</text>
</comment>
<reference evidence="3" key="2">
    <citation type="submission" date="2019-01" db="EMBL/GenBank/DDBJ databases">
        <title>Genome sequence of Desulfonema ishimotonii strain Tokyo 01.</title>
        <authorList>
            <person name="Fukui M."/>
        </authorList>
    </citation>
    <scope>NUCLEOTIDE SEQUENCE [LARGE SCALE GENOMIC DNA]</scope>
    <source>
        <strain evidence="3">Tokyo 01</strain>
    </source>
</reference>
<dbReference type="AlphaFoldDB" id="A0A401FZX6"/>
<dbReference type="Pfam" id="PF06074">
    <property type="entry name" value="Portal_Mu"/>
    <property type="match status" value="1"/>
</dbReference>
<evidence type="ECO:0000313" key="3">
    <source>
        <dbReference type="Proteomes" id="UP000288096"/>
    </source>
</evidence>
<evidence type="ECO:0000256" key="1">
    <source>
        <dbReference type="SAM" id="MobiDB-lite"/>
    </source>
</evidence>
<organism evidence="2 3">
    <name type="scientific">Desulfonema ishimotonii</name>
    <dbReference type="NCBI Taxonomy" id="45657"/>
    <lineage>
        <taxon>Bacteria</taxon>
        <taxon>Pseudomonadati</taxon>
        <taxon>Thermodesulfobacteriota</taxon>
        <taxon>Desulfobacteria</taxon>
        <taxon>Desulfobacterales</taxon>
        <taxon>Desulfococcaceae</taxon>
        <taxon>Desulfonema</taxon>
    </lineage>
</organism>
<dbReference type="InterPro" id="IPR009279">
    <property type="entry name" value="Portal_Mu"/>
</dbReference>
<name>A0A401FZX6_9BACT</name>
<feature type="region of interest" description="Disordered" evidence="1">
    <location>
        <begin position="355"/>
        <end position="375"/>
    </location>
</feature>
<protein>
    <submittedName>
        <fullName evidence="2">DUF935 domain-containing protein</fullName>
    </submittedName>
</protein>
<keyword evidence="3" id="KW-1185">Reference proteome</keyword>